<protein>
    <submittedName>
        <fullName evidence="2">YceD family protein</fullName>
    </submittedName>
</protein>
<reference evidence="3" key="1">
    <citation type="journal article" date="2019" name="Int. J. Syst. Evol. Microbiol.">
        <title>The Global Catalogue of Microorganisms (GCM) 10K type strain sequencing project: providing services to taxonomists for standard genome sequencing and annotation.</title>
        <authorList>
            <consortium name="The Broad Institute Genomics Platform"/>
            <consortium name="The Broad Institute Genome Sequencing Center for Infectious Disease"/>
            <person name="Wu L."/>
            <person name="Ma J."/>
        </authorList>
    </citation>
    <scope>NUCLEOTIDE SEQUENCE [LARGE SCALE GENOMIC DNA]</scope>
    <source>
        <strain evidence="3">CGMCC 4.1782</strain>
    </source>
</reference>
<dbReference type="RefSeq" id="WP_250429274.1">
    <property type="nucleotide sequence ID" value="NZ_JALPRR010000002.1"/>
</dbReference>
<dbReference type="EMBL" id="JBHUIM010000001">
    <property type="protein sequence ID" value="MFD2245270.1"/>
    <property type="molecule type" value="Genomic_DNA"/>
</dbReference>
<evidence type="ECO:0000256" key="1">
    <source>
        <dbReference type="SAM" id="MobiDB-lite"/>
    </source>
</evidence>
<evidence type="ECO:0000313" key="3">
    <source>
        <dbReference type="Proteomes" id="UP001597374"/>
    </source>
</evidence>
<gene>
    <name evidence="2" type="ORF">ACFSKP_03325</name>
</gene>
<feature type="compositionally biased region" description="Acidic residues" evidence="1">
    <location>
        <begin position="140"/>
        <end position="149"/>
    </location>
</feature>
<dbReference type="InterPro" id="IPR003772">
    <property type="entry name" value="YceD"/>
</dbReference>
<sequence>MKKLKDYEIGIAKLPNKKHLYEFDMDDSFFDLFGKEIILGGNLHAKVELDKSETLLTLHFDIKGHVRLTCDRSLEEFDHPVDVQEVFRMRFGPENMELDEDLWQITYETQSINVAQHLYDFVVLSLPMKKLHPRFVEELEEDEDNDEDILIYSSGKAGDDKGTDEGDDDEDIDPRWDALRNLN</sequence>
<name>A0ABW5CVF4_9BACT</name>
<keyword evidence="3" id="KW-1185">Reference proteome</keyword>
<dbReference type="Pfam" id="PF02620">
    <property type="entry name" value="YceD"/>
    <property type="match status" value="1"/>
</dbReference>
<dbReference type="Proteomes" id="UP001597374">
    <property type="component" value="Unassembled WGS sequence"/>
</dbReference>
<feature type="region of interest" description="Disordered" evidence="1">
    <location>
        <begin position="140"/>
        <end position="183"/>
    </location>
</feature>
<proteinExistence type="predicted"/>
<feature type="compositionally biased region" description="Basic and acidic residues" evidence="1">
    <location>
        <begin position="173"/>
        <end position="183"/>
    </location>
</feature>
<accession>A0ABW5CVF4</accession>
<organism evidence="2 3">
    <name type="scientific">Pontibacter ruber</name>
    <dbReference type="NCBI Taxonomy" id="1343895"/>
    <lineage>
        <taxon>Bacteria</taxon>
        <taxon>Pseudomonadati</taxon>
        <taxon>Bacteroidota</taxon>
        <taxon>Cytophagia</taxon>
        <taxon>Cytophagales</taxon>
        <taxon>Hymenobacteraceae</taxon>
        <taxon>Pontibacter</taxon>
    </lineage>
</organism>
<evidence type="ECO:0000313" key="2">
    <source>
        <dbReference type="EMBL" id="MFD2245270.1"/>
    </source>
</evidence>
<comment type="caution">
    <text evidence="2">The sequence shown here is derived from an EMBL/GenBank/DDBJ whole genome shotgun (WGS) entry which is preliminary data.</text>
</comment>